<dbReference type="EMBL" id="QXHD01000003">
    <property type="protein sequence ID" value="NEZ54415.1"/>
    <property type="molecule type" value="Genomic_DNA"/>
</dbReference>
<keyword evidence="3" id="KW-0325">Glycoprotein</keyword>
<keyword evidence="4" id="KW-1133">Transmembrane helix</keyword>
<keyword evidence="4" id="KW-0472">Membrane</keyword>
<dbReference type="InterPro" id="IPR007657">
    <property type="entry name" value="Glycosyltransferase_61"/>
</dbReference>
<keyword evidence="4" id="KW-0812">Transmembrane</keyword>
<keyword evidence="2 6" id="KW-0808">Transferase</keyword>
<evidence type="ECO:0000256" key="4">
    <source>
        <dbReference type="SAM" id="Phobius"/>
    </source>
</evidence>
<comment type="caution">
    <text evidence="6">The sequence shown here is derived from an EMBL/GenBank/DDBJ whole genome shotgun (WGS) entry which is preliminary data.</text>
</comment>
<sequence length="401" mass="46646">MKILIVRLKIILSRIKILYFKFLIFIFGLLWRKALDRNQSIDILKEGIIYKKDNKQINIADIKSTDGSKLLSLDDFKEPHNVDKNNIYFEPSYVWKITENSTIKNLSLTSSGIAILNQKLLLDLDYGNVSGYKELPWKFNTVEYPMVVAPWSHPTSFSYFGFVGLILSKLCRIEHALGKDIWKDSRLCYPLYNTQYEREYLSYLNIPESSIIDTRNKNFQIKTKTLILANNQSKINRISPHDISLLRQKFLPQIPVNSPGRRLFLPRRGKRIIANELEVRDLLENIFEFETVEDKNRSIEEQIILYQEASIIVAPHGAGLTNLIWCNPGTQVVELFYGGYRKAGFYYLSQVLGLNYSCVIDDNFNIENFVNQYHDMQVDLHILRSTLDKVLTTKNSRIESP</sequence>
<protein>
    <submittedName>
        <fullName evidence="6">Glycosyltransferase family 61 protein</fullName>
    </submittedName>
</protein>
<reference evidence="6 7" key="1">
    <citation type="journal article" date="2020" name="Microb. Ecol.">
        <title>Ecogenomics of the Marine Benthic Filamentous Cyanobacterium Adonisia.</title>
        <authorList>
            <person name="Walter J.M."/>
            <person name="Coutinho F.H."/>
            <person name="Leomil L."/>
            <person name="Hargreaves P.I."/>
            <person name="Campeao M.E."/>
            <person name="Vieira V.V."/>
            <person name="Silva B.S."/>
            <person name="Fistarol G.O."/>
            <person name="Salomon P.S."/>
            <person name="Sawabe T."/>
            <person name="Mino S."/>
            <person name="Hosokawa M."/>
            <person name="Miyashita H."/>
            <person name="Maruyama F."/>
            <person name="van Verk M.C."/>
            <person name="Dutilh B.E."/>
            <person name="Thompson C.C."/>
            <person name="Thompson F.L."/>
        </authorList>
    </citation>
    <scope>NUCLEOTIDE SEQUENCE [LARGE SCALE GENOMIC DNA]</scope>
    <source>
        <strain evidence="6 7">CCMR0081</strain>
    </source>
</reference>
<evidence type="ECO:0000256" key="2">
    <source>
        <dbReference type="ARBA" id="ARBA00022679"/>
    </source>
</evidence>
<proteinExistence type="predicted"/>
<feature type="domain" description="Glycosyltransferase 61 catalytic" evidence="5">
    <location>
        <begin position="197"/>
        <end position="333"/>
    </location>
</feature>
<dbReference type="AlphaFoldDB" id="A0A6M0RDY2"/>
<dbReference type="RefSeq" id="WP_163695994.1">
    <property type="nucleotide sequence ID" value="NZ_QXHD01000003.1"/>
</dbReference>
<dbReference type="Proteomes" id="UP000481033">
    <property type="component" value="Unassembled WGS sequence"/>
</dbReference>
<keyword evidence="7" id="KW-1185">Reference proteome</keyword>
<dbReference type="Pfam" id="PF04577">
    <property type="entry name" value="Glyco_transf_61"/>
    <property type="match status" value="1"/>
</dbReference>
<dbReference type="PANTHER" id="PTHR20961">
    <property type="entry name" value="GLYCOSYLTRANSFERASE"/>
    <property type="match status" value="1"/>
</dbReference>
<organism evidence="6 7">
    <name type="scientific">Adonisia turfae CCMR0081</name>
    <dbReference type="NCBI Taxonomy" id="2292702"/>
    <lineage>
        <taxon>Bacteria</taxon>
        <taxon>Bacillati</taxon>
        <taxon>Cyanobacteriota</taxon>
        <taxon>Adonisia</taxon>
        <taxon>Adonisia turfae</taxon>
    </lineage>
</organism>
<feature type="transmembrane region" description="Helical" evidence="4">
    <location>
        <begin position="12"/>
        <end position="31"/>
    </location>
</feature>
<name>A0A6M0RDY2_9CYAN</name>
<evidence type="ECO:0000256" key="1">
    <source>
        <dbReference type="ARBA" id="ARBA00022676"/>
    </source>
</evidence>
<dbReference type="GO" id="GO:0016757">
    <property type="term" value="F:glycosyltransferase activity"/>
    <property type="evidence" value="ECO:0007669"/>
    <property type="project" value="UniProtKB-KW"/>
</dbReference>
<evidence type="ECO:0000313" key="6">
    <source>
        <dbReference type="EMBL" id="NEZ54415.1"/>
    </source>
</evidence>
<evidence type="ECO:0000256" key="3">
    <source>
        <dbReference type="ARBA" id="ARBA00023180"/>
    </source>
</evidence>
<accession>A0A6M0RDY2</accession>
<keyword evidence="1" id="KW-0328">Glycosyltransferase</keyword>
<dbReference type="InterPro" id="IPR049625">
    <property type="entry name" value="Glyco_transf_61_cat"/>
</dbReference>
<evidence type="ECO:0000313" key="7">
    <source>
        <dbReference type="Proteomes" id="UP000481033"/>
    </source>
</evidence>
<gene>
    <name evidence="6" type="ORF">DXZ20_01615</name>
</gene>
<evidence type="ECO:0000259" key="5">
    <source>
        <dbReference type="Pfam" id="PF04577"/>
    </source>
</evidence>